<dbReference type="PRINTS" id="PR00812">
    <property type="entry name" value="BCTERIALGSPF"/>
</dbReference>
<dbReference type="AlphaFoldDB" id="A0A6N2TME5"/>
<proteinExistence type="inferred from homology"/>
<feature type="domain" description="Type II secretion system protein GspF" evidence="8">
    <location>
        <begin position="21"/>
        <end position="142"/>
    </location>
</feature>
<evidence type="ECO:0000256" key="5">
    <source>
        <dbReference type="ARBA" id="ARBA00022989"/>
    </source>
</evidence>
<dbReference type="Pfam" id="PF00482">
    <property type="entry name" value="T2SSF"/>
    <property type="match status" value="2"/>
</dbReference>
<accession>A0A6N2TME5</accession>
<evidence type="ECO:0000256" key="3">
    <source>
        <dbReference type="ARBA" id="ARBA00022475"/>
    </source>
</evidence>
<dbReference type="InterPro" id="IPR042094">
    <property type="entry name" value="T2SS_GspF_sf"/>
</dbReference>
<gene>
    <name evidence="9" type="primary">epsF</name>
    <name evidence="9" type="ORF">AULFYP135_01507</name>
</gene>
<dbReference type="Gene3D" id="1.20.81.30">
    <property type="entry name" value="Type II secretion system (T2SS), domain F"/>
    <property type="match status" value="2"/>
</dbReference>
<feature type="transmembrane region" description="Helical" evidence="7">
    <location>
        <begin position="168"/>
        <end position="190"/>
    </location>
</feature>
<feature type="transmembrane region" description="Helical" evidence="7">
    <location>
        <begin position="325"/>
        <end position="346"/>
    </location>
</feature>
<keyword evidence="6 7" id="KW-0472">Membrane</keyword>
<comment type="similarity">
    <text evidence="2">Belongs to the GSP F family.</text>
</comment>
<sequence length="353" mass="38769">MVTQRPAATKKTLPAQELSAFCLQMALLLRSGIPAGEGASILCEDAAESEREWLSPLAERLDLGEPFFSSLEQAGRFPQYLVDMCRIGETTGRLDDVLFELSRYYTKEEDLKKTIKSTVAYPAVMLVMMAAVVFLLLTKVLPIFQQVFQQLGAVMSPVAQGLLSAGSWLGRFSAAGVGILAAALLGVWLYSRTQAGRAAFARWSAASFGWKKFATLSAMRRFSSAMTMTLKSGLDLDESMEMTARLVDYPPMRQKVEECRRWMDEGQAFEESIAKAGILPAMYSRMLGVGVRTGQLDTVMEEISRRCDEQLDDLLSRAIGVVEPAMVAVLSIVIGLILMTVMLPLMGVMSSII</sequence>
<keyword evidence="4 7" id="KW-0812">Transmembrane</keyword>
<dbReference type="InterPro" id="IPR003004">
    <property type="entry name" value="GspF/PilC"/>
</dbReference>
<dbReference type="InterPro" id="IPR018076">
    <property type="entry name" value="T2SS_GspF_dom"/>
</dbReference>
<evidence type="ECO:0000256" key="6">
    <source>
        <dbReference type="ARBA" id="ARBA00023136"/>
    </source>
</evidence>
<evidence type="ECO:0000256" key="2">
    <source>
        <dbReference type="ARBA" id="ARBA00005745"/>
    </source>
</evidence>
<dbReference type="EMBL" id="CACRSL010000003">
    <property type="protein sequence ID" value="VYT06728.1"/>
    <property type="molecule type" value="Genomic_DNA"/>
</dbReference>
<dbReference type="PANTHER" id="PTHR30012:SF0">
    <property type="entry name" value="TYPE II SECRETION SYSTEM PROTEIN F-RELATED"/>
    <property type="match status" value="1"/>
</dbReference>
<keyword evidence="3" id="KW-1003">Cell membrane</keyword>
<reference evidence="9" key="1">
    <citation type="submission" date="2019-11" db="EMBL/GenBank/DDBJ databases">
        <authorList>
            <person name="Feng L."/>
        </authorList>
    </citation>
    <scope>NUCLEOTIDE SEQUENCE</scope>
    <source>
        <strain evidence="9">AundefinedLFYP135</strain>
    </source>
</reference>
<evidence type="ECO:0000256" key="1">
    <source>
        <dbReference type="ARBA" id="ARBA00004651"/>
    </source>
</evidence>
<feature type="domain" description="Type II secretion system protein GspF" evidence="8">
    <location>
        <begin position="222"/>
        <end position="344"/>
    </location>
</feature>
<evidence type="ECO:0000313" key="9">
    <source>
        <dbReference type="EMBL" id="VYT06728.1"/>
    </source>
</evidence>
<dbReference type="GO" id="GO:0005886">
    <property type="term" value="C:plasma membrane"/>
    <property type="evidence" value="ECO:0007669"/>
    <property type="project" value="UniProtKB-SubCell"/>
</dbReference>
<keyword evidence="5 7" id="KW-1133">Transmembrane helix</keyword>
<feature type="transmembrane region" description="Helical" evidence="7">
    <location>
        <begin position="119"/>
        <end position="148"/>
    </location>
</feature>
<evidence type="ECO:0000256" key="4">
    <source>
        <dbReference type="ARBA" id="ARBA00022692"/>
    </source>
</evidence>
<evidence type="ECO:0000256" key="7">
    <source>
        <dbReference type="SAM" id="Phobius"/>
    </source>
</evidence>
<comment type="subcellular location">
    <subcellularLocation>
        <location evidence="1">Cell membrane</location>
        <topology evidence="1">Multi-pass membrane protein</topology>
    </subcellularLocation>
</comment>
<dbReference type="PANTHER" id="PTHR30012">
    <property type="entry name" value="GENERAL SECRETION PATHWAY PROTEIN"/>
    <property type="match status" value="1"/>
</dbReference>
<name>A0A6N2TME5_9FIRM</name>
<evidence type="ECO:0000259" key="8">
    <source>
        <dbReference type="Pfam" id="PF00482"/>
    </source>
</evidence>
<protein>
    <submittedName>
        <fullName evidence="9">Type II secretion system protein F</fullName>
    </submittedName>
</protein>
<organism evidence="9">
    <name type="scientific">uncultured Anaerotruncus sp</name>
    <dbReference type="NCBI Taxonomy" id="905011"/>
    <lineage>
        <taxon>Bacteria</taxon>
        <taxon>Bacillati</taxon>
        <taxon>Bacillota</taxon>
        <taxon>Clostridia</taxon>
        <taxon>Eubacteriales</taxon>
        <taxon>Oscillospiraceae</taxon>
        <taxon>Anaerotruncus</taxon>
        <taxon>environmental samples</taxon>
    </lineage>
</organism>